<reference evidence="2" key="1">
    <citation type="submission" date="2015-04" db="UniProtKB">
        <authorList>
            <consortium name="EnsemblPlants"/>
        </authorList>
    </citation>
    <scope>IDENTIFICATION</scope>
</reference>
<evidence type="ECO:0000313" key="2">
    <source>
        <dbReference type="EnsemblPlants" id="OMERI07G06810.1"/>
    </source>
</evidence>
<sequence length="67" mass="7278">MASSESVLATSETSADTTAYSAAKPKPAFYWQHTMGYDDIPTPHPAAVRCTIVWPTTTTKHIKQPAL</sequence>
<keyword evidence="3" id="KW-1185">Reference proteome</keyword>
<dbReference type="Gramene" id="OMERI07G06810.1">
    <property type="protein sequence ID" value="OMERI07G06810.1"/>
    <property type="gene ID" value="OMERI07G06810"/>
</dbReference>
<accession>A0A0E0E9G6</accession>
<feature type="region of interest" description="Disordered" evidence="1">
    <location>
        <begin position="1"/>
        <end position="20"/>
    </location>
</feature>
<name>A0A0E0E9G6_9ORYZ</name>
<evidence type="ECO:0000256" key="1">
    <source>
        <dbReference type="SAM" id="MobiDB-lite"/>
    </source>
</evidence>
<reference evidence="2" key="2">
    <citation type="submission" date="2018-05" db="EMBL/GenBank/DDBJ databases">
        <title>OmerRS3 (Oryza meridionalis Reference Sequence Version 3).</title>
        <authorList>
            <person name="Zhang J."/>
            <person name="Kudrna D."/>
            <person name="Lee S."/>
            <person name="Talag J."/>
            <person name="Welchert J."/>
            <person name="Wing R.A."/>
        </authorList>
    </citation>
    <scope>NUCLEOTIDE SEQUENCE [LARGE SCALE GENOMIC DNA]</scope>
    <source>
        <strain evidence="2">cv. OR44</strain>
    </source>
</reference>
<evidence type="ECO:0000313" key="3">
    <source>
        <dbReference type="Proteomes" id="UP000008021"/>
    </source>
</evidence>
<proteinExistence type="predicted"/>
<protein>
    <submittedName>
        <fullName evidence="2">Uncharacterized protein</fullName>
    </submittedName>
</protein>
<dbReference type="Proteomes" id="UP000008021">
    <property type="component" value="Chromosome 7"/>
</dbReference>
<dbReference type="EnsemblPlants" id="OMERI07G06810.1">
    <property type="protein sequence ID" value="OMERI07G06810.1"/>
    <property type="gene ID" value="OMERI07G06810"/>
</dbReference>
<dbReference type="AlphaFoldDB" id="A0A0E0E9G6"/>
<dbReference type="HOGENOM" id="CLU_2816781_0_0_1"/>
<organism evidence="2">
    <name type="scientific">Oryza meridionalis</name>
    <dbReference type="NCBI Taxonomy" id="40149"/>
    <lineage>
        <taxon>Eukaryota</taxon>
        <taxon>Viridiplantae</taxon>
        <taxon>Streptophyta</taxon>
        <taxon>Embryophyta</taxon>
        <taxon>Tracheophyta</taxon>
        <taxon>Spermatophyta</taxon>
        <taxon>Magnoliopsida</taxon>
        <taxon>Liliopsida</taxon>
        <taxon>Poales</taxon>
        <taxon>Poaceae</taxon>
        <taxon>BOP clade</taxon>
        <taxon>Oryzoideae</taxon>
        <taxon>Oryzeae</taxon>
        <taxon>Oryzinae</taxon>
        <taxon>Oryza</taxon>
    </lineage>
</organism>